<evidence type="ECO:0000313" key="2">
    <source>
        <dbReference type="EMBL" id="KPK70721.1"/>
    </source>
</evidence>
<dbReference type="InterPro" id="IPR051549">
    <property type="entry name" value="PEP_Utilizing_Enz"/>
</dbReference>
<protein>
    <recommendedName>
        <fullName evidence="1">PEP-utilising enzyme mobile domain-containing protein</fullName>
    </recommendedName>
</protein>
<gene>
    <name evidence="2" type="ORF">AMJ87_08460</name>
</gene>
<dbReference type="EMBL" id="LJUO01000082">
    <property type="protein sequence ID" value="KPK70721.1"/>
    <property type="molecule type" value="Genomic_DNA"/>
</dbReference>
<dbReference type="SUPFAM" id="SSF52009">
    <property type="entry name" value="Phosphohistidine domain"/>
    <property type="match status" value="1"/>
</dbReference>
<comment type="caution">
    <text evidence="2">The sequence shown here is derived from an EMBL/GenBank/DDBJ whole genome shotgun (WGS) entry which is preliminary data.</text>
</comment>
<reference evidence="2 3" key="1">
    <citation type="journal article" date="2015" name="Microbiome">
        <title>Genomic resolution of linkages in carbon, nitrogen, and sulfur cycling among widespread estuary sediment bacteria.</title>
        <authorList>
            <person name="Baker B.J."/>
            <person name="Lazar C.S."/>
            <person name="Teske A.P."/>
            <person name="Dick G.J."/>
        </authorList>
    </citation>
    <scope>NUCLEOTIDE SEQUENCE [LARGE SCALE GENOMIC DNA]</scope>
    <source>
        <strain evidence="2">SM23_60</strain>
    </source>
</reference>
<dbReference type="AlphaFoldDB" id="A0A0S8GDK4"/>
<dbReference type="InterPro" id="IPR036637">
    <property type="entry name" value="Phosphohistidine_dom_sf"/>
</dbReference>
<dbReference type="InterPro" id="IPR008279">
    <property type="entry name" value="PEP-util_enz_mobile_dom"/>
</dbReference>
<dbReference type="PANTHER" id="PTHR43615">
    <property type="entry name" value="PHOSPHOENOLPYRUVATE SYNTHASE-RELATED"/>
    <property type="match status" value="1"/>
</dbReference>
<proteinExistence type="predicted"/>
<accession>A0A0S8GDK4</accession>
<sequence length="70" mass="7492">PFTDIGWTPLFMGIGGIVAETGGQLSHTSIIAREYGLPAVVSVKNATRSIRTGQHITIDGSNGRVYFTEK</sequence>
<dbReference type="Pfam" id="PF00391">
    <property type="entry name" value="PEP-utilizers"/>
    <property type="match status" value="1"/>
</dbReference>
<organism evidence="2 3">
    <name type="scientific">candidate division WOR_3 bacterium SM23_60</name>
    <dbReference type="NCBI Taxonomy" id="1703780"/>
    <lineage>
        <taxon>Bacteria</taxon>
        <taxon>Bacteria division WOR-3</taxon>
    </lineage>
</organism>
<dbReference type="GO" id="GO:0016772">
    <property type="term" value="F:transferase activity, transferring phosphorus-containing groups"/>
    <property type="evidence" value="ECO:0007669"/>
    <property type="project" value="InterPro"/>
</dbReference>
<feature type="non-terminal residue" evidence="2">
    <location>
        <position position="1"/>
    </location>
</feature>
<evidence type="ECO:0000259" key="1">
    <source>
        <dbReference type="Pfam" id="PF00391"/>
    </source>
</evidence>
<dbReference type="Proteomes" id="UP000051096">
    <property type="component" value="Unassembled WGS sequence"/>
</dbReference>
<evidence type="ECO:0000313" key="3">
    <source>
        <dbReference type="Proteomes" id="UP000051096"/>
    </source>
</evidence>
<name>A0A0S8GDK4_UNCW3</name>
<dbReference type="Gene3D" id="3.50.30.10">
    <property type="entry name" value="Phosphohistidine domain"/>
    <property type="match status" value="1"/>
</dbReference>
<dbReference type="PANTHER" id="PTHR43615:SF1">
    <property type="entry name" value="PPDK_N DOMAIN-CONTAINING PROTEIN"/>
    <property type="match status" value="1"/>
</dbReference>
<feature type="domain" description="PEP-utilising enzyme mobile" evidence="1">
    <location>
        <begin position="3"/>
        <end position="63"/>
    </location>
</feature>